<reference evidence="2 3" key="1">
    <citation type="submission" date="2014-04" db="EMBL/GenBank/DDBJ databases">
        <title>A new species of microsporidia sheds light on the evolution of extreme parasitism.</title>
        <authorList>
            <person name="Haag K.L."/>
            <person name="James T.Y."/>
            <person name="Larsson R."/>
            <person name="Schaer T.M."/>
            <person name="Refardt D."/>
            <person name="Pombert J.-F."/>
            <person name="Ebert D."/>
        </authorList>
    </citation>
    <scope>NUCLEOTIDE SEQUENCE [LARGE SCALE GENOMIC DNA]</scope>
    <source>
        <strain evidence="2 3">UGP3</strain>
        <tissue evidence="2">Spores</tissue>
    </source>
</reference>
<proteinExistence type="predicted"/>
<organism evidence="2 3">
    <name type="scientific">Mitosporidium daphniae</name>
    <dbReference type="NCBI Taxonomy" id="1485682"/>
    <lineage>
        <taxon>Eukaryota</taxon>
        <taxon>Fungi</taxon>
        <taxon>Fungi incertae sedis</taxon>
        <taxon>Microsporidia</taxon>
        <taxon>Mitosporidium</taxon>
    </lineage>
</organism>
<protein>
    <recommendedName>
        <fullName evidence="1">Glutaredoxin domain-containing protein</fullName>
    </recommendedName>
</protein>
<dbReference type="EMBL" id="JMKJ01000355">
    <property type="protein sequence ID" value="KGG51194.1"/>
    <property type="molecule type" value="Genomic_DNA"/>
</dbReference>
<evidence type="ECO:0000313" key="3">
    <source>
        <dbReference type="Proteomes" id="UP000029725"/>
    </source>
</evidence>
<dbReference type="InterPro" id="IPR002109">
    <property type="entry name" value="Glutaredoxin"/>
</dbReference>
<feature type="domain" description="Glutaredoxin" evidence="1">
    <location>
        <begin position="18"/>
        <end position="87"/>
    </location>
</feature>
<dbReference type="Gene3D" id="3.40.30.10">
    <property type="entry name" value="Glutaredoxin"/>
    <property type="match status" value="1"/>
</dbReference>
<dbReference type="AlphaFoldDB" id="A0A098VQT1"/>
<dbReference type="HOGENOM" id="CLU_026126_7_2_1"/>
<sequence>MNSTISSKVAELIRTKSILVFSKSFCPYSMQVKELIKSLGFKPYTVELDLEGNIAHSISVDDGAQIQEYLTSSTGQKTVPNVFIYGRQNFPEHPRKTVWRLQRHQGTA</sequence>
<gene>
    <name evidence="2" type="ORF">DI09_41p60</name>
</gene>
<dbReference type="InterPro" id="IPR036249">
    <property type="entry name" value="Thioredoxin-like_sf"/>
</dbReference>
<dbReference type="PROSITE" id="PS51354">
    <property type="entry name" value="GLUTAREDOXIN_2"/>
    <property type="match status" value="1"/>
</dbReference>
<dbReference type="GeneID" id="25259922"/>
<dbReference type="CDD" id="cd03419">
    <property type="entry name" value="GRX_GRXh_1_2_like"/>
    <property type="match status" value="1"/>
</dbReference>
<dbReference type="PANTHER" id="PTHR45694">
    <property type="entry name" value="GLUTAREDOXIN 2"/>
    <property type="match status" value="1"/>
</dbReference>
<dbReference type="GO" id="GO:0034599">
    <property type="term" value="P:cellular response to oxidative stress"/>
    <property type="evidence" value="ECO:0007669"/>
    <property type="project" value="TreeGrafter"/>
</dbReference>
<dbReference type="RefSeq" id="XP_013237643.1">
    <property type="nucleotide sequence ID" value="XM_013382189.1"/>
</dbReference>
<dbReference type="Proteomes" id="UP000029725">
    <property type="component" value="Unassembled WGS sequence"/>
</dbReference>
<dbReference type="PANTHER" id="PTHR45694:SF18">
    <property type="entry name" value="GLUTAREDOXIN-1-RELATED"/>
    <property type="match status" value="1"/>
</dbReference>
<accession>A0A098VQT1</accession>
<name>A0A098VQT1_9MICR</name>
<comment type="caution">
    <text evidence="2">The sequence shown here is derived from an EMBL/GenBank/DDBJ whole genome shotgun (WGS) entry which is preliminary data.</text>
</comment>
<dbReference type="OrthoDB" id="418495at2759"/>
<evidence type="ECO:0000313" key="2">
    <source>
        <dbReference type="EMBL" id="KGG51194.1"/>
    </source>
</evidence>
<evidence type="ECO:0000259" key="1">
    <source>
        <dbReference type="Pfam" id="PF00462"/>
    </source>
</evidence>
<dbReference type="GO" id="GO:0005737">
    <property type="term" value="C:cytoplasm"/>
    <property type="evidence" value="ECO:0007669"/>
    <property type="project" value="TreeGrafter"/>
</dbReference>
<dbReference type="SUPFAM" id="SSF52833">
    <property type="entry name" value="Thioredoxin-like"/>
    <property type="match status" value="1"/>
</dbReference>
<dbReference type="GO" id="GO:0015038">
    <property type="term" value="F:glutathione disulfide oxidoreductase activity"/>
    <property type="evidence" value="ECO:0007669"/>
    <property type="project" value="TreeGrafter"/>
</dbReference>
<dbReference type="Pfam" id="PF00462">
    <property type="entry name" value="Glutaredoxin"/>
    <property type="match status" value="1"/>
</dbReference>
<dbReference type="VEuPathDB" id="MicrosporidiaDB:DI09_41p60"/>
<keyword evidence="3" id="KW-1185">Reference proteome</keyword>